<reference evidence="2 3" key="1">
    <citation type="journal article" date="2015" name="Genome Biol. Evol.">
        <title>Comparative Genomics of a Bacterivorous Green Alga Reveals Evolutionary Causalities and Consequences of Phago-Mixotrophic Mode of Nutrition.</title>
        <authorList>
            <person name="Burns J.A."/>
            <person name="Paasch A."/>
            <person name="Narechania A."/>
            <person name="Kim E."/>
        </authorList>
    </citation>
    <scope>NUCLEOTIDE SEQUENCE [LARGE SCALE GENOMIC DNA]</scope>
    <source>
        <strain evidence="2 3">PLY_AMNH</strain>
    </source>
</reference>
<evidence type="ECO:0000313" key="3">
    <source>
        <dbReference type="Proteomes" id="UP001190700"/>
    </source>
</evidence>
<dbReference type="AlphaFoldDB" id="A0AAE0C243"/>
<dbReference type="GO" id="GO:0005975">
    <property type="term" value="P:carbohydrate metabolic process"/>
    <property type="evidence" value="ECO:0007669"/>
    <property type="project" value="InterPro"/>
</dbReference>
<sequence>MSTRQSSNRRNLKVSATLDMKPPAIDTDSQQLKPARDAKGEQWLVLHLQEAVDVGYKVATGQAAMLRPFGLNLLQRLIIRPLDDTLSPGPLQHAEWVDAQVRISLLEAHARIAVEPEGGAGGGGFEHSKQSFAIVKQLQQPHLRTLLQQWVALLRDHAVLHNVPPDIVSRYTPALVSSRAATAVEPVRGHYEAAWACVLDAATCCASVPPAHGAAADPTDVCLTPDDYNLLLAVSQLAVLRTIFAACQADPGVRGPRGAAGCRNESPGPGGSGQLFALEASPIAKGSGRGKGTWRSELRVMQALVRLTAPGYHATGYLEPGSAVEVLALLTEVVQSTNQPPLAAFCAAVLHNLVGPPVSGAAGNKAALVQDRQVLEVRLGNVPYGFGRECRERFGGPCLLACRHAGRTAAAGASSPAEGPSGQQRWANQCVALVLPHTILYSQGLLSSAPASGLEPEDVKTTGKVLKLVLLALTLAKDDRGSELASLQVLLMMVISIAKHTGAAAQLSTTAAHMLTRLASTHSEVFKASVQTLPPAAKQYLQAPPRLPPPQQERVEQVSLHGLPEGVC</sequence>
<dbReference type="Proteomes" id="UP001190700">
    <property type="component" value="Unassembled WGS sequence"/>
</dbReference>
<gene>
    <name evidence="2" type="ORF">CYMTET_44140</name>
</gene>
<dbReference type="PANTHER" id="PTHR46975">
    <property type="entry name" value="PROTEIN SWEETIE"/>
    <property type="match status" value="1"/>
</dbReference>
<accession>A0AAE0C243</accession>
<dbReference type="InterPro" id="IPR044218">
    <property type="entry name" value="SWEETIE"/>
</dbReference>
<organism evidence="2 3">
    <name type="scientific">Cymbomonas tetramitiformis</name>
    <dbReference type="NCBI Taxonomy" id="36881"/>
    <lineage>
        <taxon>Eukaryota</taxon>
        <taxon>Viridiplantae</taxon>
        <taxon>Chlorophyta</taxon>
        <taxon>Pyramimonadophyceae</taxon>
        <taxon>Pyramimonadales</taxon>
        <taxon>Pyramimonadaceae</taxon>
        <taxon>Cymbomonas</taxon>
    </lineage>
</organism>
<dbReference type="EMBL" id="LGRX02029938">
    <property type="protein sequence ID" value="KAK3246319.1"/>
    <property type="molecule type" value="Genomic_DNA"/>
</dbReference>
<comment type="caution">
    <text evidence="2">The sequence shown here is derived from an EMBL/GenBank/DDBJ whole genome shotgun (WGS) entry which is preliminary data.</text>
</comment>
<evidence type="ECO:0000313" key="2">
    <source>
        <dbReference type="EMBL" id="KAK3246319.1"/>
    </source>
</evidence>
<evidence type="ECO:0000256" key="1">
    <source>
        <dbReference type="SAM" id="MobiDB-lite"/>
    </source>
</evidence>
<name>A0AAE0C243_9CHLO</name>
<feature type="region of interest" description="Disordered" evidence="1">
    <location>
        <begin position="1"/>
        <end position="32"/>
    </location>
</feature>
<dbReference type="PANTHER" id="PTHR46975:SF2">
    <property type="entry name" value="PROTEIN SWEETIE"/>
    <property type="match status" value="1"/>
</dbReference>
<proteinExistence type="predicted"/>
<protein>
    <submittedName>
        <fullName evidence="2">Uncharacterized protein</fullName>
    </submittedName>
</protein>
<keyword evidence="3" id="KW-1185">Reference proteome</keyword>